<feature type="region of interest" description="Disordered" evidence="1">
    <location>
        <begin position="1"/>
        <end position="79"/>
    </location>
</feature>
<sequence>MPNGLADLSSGNVENNNGLGPGIPDSIGGAMNLPSSQSARDESFTNENPNMNIGGLQGNSGFGDENGHGSDDGASMNFQRSLFPNNPFVEANHYFYDVEKNNLDDSTERDVKSTILRDEDDTDDSDYHVRVHKDEIPRPENFGY</sequence>
<protein>
    <submittedName>
        <fullName evidence="2 4">Nematoblast specific protein</fullName>
    </submittedName>
</protein>
<feature type="compositionally biased region" description="Basic and acidic residues" evidence="1">
    <location>
        <begin position="125"/>
        <end position="138"/>
    </location>
</feature>
<evidence type="ECO:0000256" key="1">
    <source>
        <dbReference type="SAM" id="MobiDB-lite"/>
    </source>
</evidence>
<feature type="compositionally biased region" description="Polar residues" evidence="1">
    <location>
        <begin position="9"/>
        <end position="18"/>
    </location>
</feature>
<evidence type="ECO:0000313" key="2">
    <source>
        <dbReference type="EMBL" id="ABS57276.1"/>
    </source>
</evidence>
<feature type="region of interest" description="Disordered" evidence="1">
    <location>
        <begin position="104"/>
        <end position="144"/>
    </location>
</feature>
<feature type="compositionally biased region" description="Basic and acidic residues" evidence="1">
    <location>
        <begin position="104"/>
        <end position="117"/>
    </location>
</feature>
<name>A7LH35_HYDVU</name>
<organism evidence="2">
    <name type="scientific">Hydra vulgaris</name>
    <name type="common">Hydra</name>
    <name type="synonym">Hydra attenuata</name>
    <dbReference type="NCBI Taxonomy" id="6087"/>
    <lineage>
        <taxon>Eukaryota</taxon>
        <taxon>Metazoa</taxon>
        <taxon>Cnidaria</taxon>
        <taxon>Hydrozoa</taxon>
        <taxon>Hydroidolina</taxon>
        <taxon>Anthoathecata</taxon>
        <taxon>Aplanulata</taxon>
        <taxon>Hydridae</taxon>
        <taxon>Hydra</taxon>
    </lineage>
</organism>
<reference evidence="2 4" key="1">
    <citation type="journal article" date="2007" name="Dev. Biol.">
        <title>Transgenic stem cells in Hydra reveal an early evolutionary origin for key elements controlling self-renewal and differentiation.</title>
        <authorList>
            <person name="Khalturin K."/>
            <person name="Anton-Erxleben F."/>
            <person name="Milde S."/>
            <person name="Plotz C."/>
            <person name="Wittlieb J."/>
            <person name="Hemmrich G."/>
            <person name="Bosch T.C."/>
        </authorList>
    </citation>
    <scope>NUCLEOTIDE SEQUENCE</scope>
</reference>
<gene>
    <name evidence="2 4" type="primary">nb035</name>
</gene>
<accession>A7LH35</accession>
<dbReference type="AlphaFoldDB" id="A7LH35"/>
<keyword evidence="3" id="KW-1185">Reference proteome</keyword>
<dbReference type="RefSeq" id="NP_001267790.1">
    <property type="nucleotide sequence ID" value="NM_001280861.1"/>
</dbReference>
<evidence type="ECO:0000313" key="4">
    <source>
        <dbReference type="RefSeq" id="NP_001267790.1"/>
    </source>
</evidence>
<proteinExistence type="evidence at transcript level"/>
<dbReference type="KEGG" id="hmg:100192299"/>
<reference evidence="4" key="2">
    <citation type="journal article" date="2009" name="Genome Biol.">
        <title>Characterization of taxonomically restricted genes in a phylum-restricted cell type.</title>
        <authorList>
            <person name="Milde S."/>
            <person name="Hemmrich G."/>
            <person name="Anton-Erxleben F."/>
            <person name="Khalturin K."/>
            <person name="Wittlieb J."/>
            <person name="Bosch T.C."/>
        </authorList>
    </citation>
    <scope>NUCLEOTIDE SEQUENCE</scope>
</reference>
<reference evidence="4" key="3">
    <citation type="submission" date="2025-04" db="UniProtKB">
        <authorList>
            <consortium name="RefSeq"/>
        </authorList>
    </citation>
    <scope>IDENTIFICATION</scope>
</reference>
<dbReference type="EMBL" id="EU015880">
    <property type="protein sequence ID" value="ABS57276.1"/>
    <property type="molecule type" value="mRNA"/>
</dbReference>
<evidence type="ECO:0000313" key="3">
    <source>
        <dbReference type="Proteomes" id="UP001652625"/>
    </source>
</evidence>
<dbReference type="Proteomes" id="UP001652625">
    <property type="component" value="Chromosome 12"/>
</dbReference>
<dbReference type="GeneID" id="100192299"/>
<dbReference type="CTD" id="100192299"/>